<sequence length="355" mass="38993">MLAPASGPHLPPYLLLALLLGLTGVAGEAELQVIQPEKLVSVTAGETATLRCTLTSLVPVGKIRWFRGTGPDRELIFSFGGGHFPRVTNVSDATRRNNMDFSIRISNITPADAGTYYCVKFQKGAREVEFKSGPGTQVTVSAKPSPPVVSGPTARATPEQTVSFTCESHGFSPRNVTLKWFKNGNDDFSLLCIFNFINFSPLFFPVLLDWGLFCSSFFEMGARIADTSLSLFECHTWVSCAWGFSSMEPGYLVLCSSRLPASRPSAFVFHLSESSYSWTEGPPVAGEGVSEMRYFNSEFCLERLTGRFISFRALMGPGSLRWNLELSTPLLVALYLGPKLLLLLVTVSVIYVHRK</sequence>
<accession>A0A485N4Q8</accession>
<dbReference type="AlphaFoldDB" id="A0A485N4Q8"/>
<dbReference type="PANTHER" id="PTHR19971">
    <property type="entry name" value="SIGNAL-REGULATORY PROTEIN BETA"/>
    <property type="match status" value="1"/>
</dbReference>
<dbReference type="SMART" id="SM00406">
    <property type="entry name" value="IGv"/>
    <property type="match status" value="1"/>
</dbReference>
<dbReference type="InterPro" id="IPR013106">
    <property type="entry name" value="Ig_V-set"/>
</dbReference>
<evidence type="ECO:0000313" key="8">
    <source>
        <dbReference type="EMBL" id="VFV27214.1"/>
    </source>
</evidence>
<reference evidence="8 9" key="1">
    <citation type="submission" date="2019-01" db="EMBL/GenBank/DDBJ databases">
        <authorList>
            <person name="Alioto T."/>
            <person name="Alioto T."/>
        </authorList>
    </citation>
    <scope>NUCLEOTIDE SEQUENCE [LARGE SCALE GENOMIC DNA]</scope>
</reference>
<dbReference type="SUPFAM" id="SSF48726">
    <property type="entry name" value="Immunoglobulin"/>
    <property type="match status" value="2"/>
</dbReference>
<dbReference type="Proteomes" id="UP000386466">
    <property type="component" value="Unassembled WGS sequence"/>
</dbReference>
<name>A0A485N4Q8_LYNPA</name>
<evidence type="ECO:0000256" key="5">
    <source>
        <dbReference type="SAM" id="Phobius"/>
    </source>
</evidence>
<feature type="domain" description="Ig-like" evidence="7">
    <location>
        <begin position="144"/>
        <end position="186"/>
    </location>
</feature>
<feature type="chain" id="PRO_5019825872" description="Ig-like domain-containing protein" evidence="6">
    <location>
        <begin position="28"/>
        <end position="355"/>
    </location>
</feature>
<evidence type="ECO:0000259" key="7">
    <source>
        <dbReference type="PROSITE" id="PS50835"/>
    </source>
</evidence>
<protein>
    <recommendedName>
        <fullName evidence="7">Ig-like domain-containing protein</fullName>
    </recommendedName>
</protein>
<dbReference type="InterPro" id="IPR013783">
    <property type="entry name" value="Ig-like_fold"/>
</dbReference>
<dbReference type="Gene3D" id="2.60.40.10">
    <property type="entry name" value="Immunoglobulins"/>
    <property type="match status" value="2"/>
</dbReference>
<proteinExistence type="predicted"/>
<dbReference type="InterPro" id="IPR007110">
    <property type="entry name" value="Ig-like_dom"/>
</dbReference>
<dbReference type="InterPro" id="IPR051755">
    <property type="entry name" value="Ig-like_CS_Receptor"/>
</dbReference>
<dbReference type="EMBL" id="CAAGRJ010009692">
    <property type="protein sequence ID" value="VFV27214.1"/>
    <property type="molecule type" value="Genomic_DNA"/>
</dbReference>
<keyword evidence="1 6" id="KW-0732">Signal</keyword>
<dbReference type="InterPro" id="IPR003599">
    <property type="entry name" value="Ig_sub"/>
</dbReference>
<evidence type="ECO:0000256" key="4">
    <source>
        <dbReference type="ARBA" id="ARBA00023319"/>
    </source>
</evidence>
<organism evidence="8 9">
    <name type="scientific">Lynx pardinus</name>
    <name type="common">Iberian lynx</name>
    <name type="synonym">Felis pardina</name>
    <dbReference type="NCBI Taxonomy" id="191816"/>
    <lineage>
        <taxon>Eukaryota</taxon>
        <taxon>Metazoa</taxon>
        <taxon>Chordata</taxon>
        <taxon>Craniata</taxon>
        <taxon>Vertebrata</taxon>
        <taxon>Euteleostomi</taxon>
        <taxon>Mammalia</taxon>
        <taxon>Eutheria</taxon>
        <taxon>Laurasiatheria</taxon>
        <taxon>Carnivora</taxon>
        <taxon>Feliformia</taxon>
        <taxon>Felidae</taxon>
        <taxon>Felinae</taxon>
        <taxon>Lynx</taxon>
    </lineage>
</organism>
<keyword evidence="9" id="KW-1185">Reference proteome</keyword>
<evidence type="ECO:0000256" key="2">
    <source>
        <dbReference type="ARBA" id="ARBA00023157"/>
    </source>
</evidence>
<dbReference type="FunFam" id="2.60.40.10:FF:000295">
    <property type="entry name" value="Tyrosine-protein phosphatase non-receptor type substrate 1"/>
    <property type="match status" value="1"/>
</dbReference>
<keyword evidence="5" id="KW-0472">Membrane</keyword>
<keyword evidence="4" id="KW-0393">Immunoglobulin domain</keyword>
<feature type="signal peptide" evidence="6">
    <location>
        <begin position="1"/>
        <end position="27"/>
    </location>
</feature>
<dbReference type="SMART" id="SM00409">
    <property type="entry name" value="IG"/>
    <property type="match status" value="1"/>
</dbReference>
<evidence type="ECO:0000256" key="3">
    <source>
        <dbReference type="ARBA" id="ARBA00023180"/>
    </source>
</evidence>
<keyword evidence="5" id="KW-1133">Transmembrane helix</keyword>
<evidence type="ECO:0000256" key="1">
    <source>
        <dbReference type="ARBA" id="ARBA00022729"/>
    </source>
</evidence>
<evidence type="ECO:0000256" key="6">
    <source>
        <dbReference type="SAM" id="SignalP"/>
    </source>
</evidence>
<dbReference type="PROSITE" id="PS50835">
    <property type="entry name" value="IG_LIKE"/>
    <property type="match status" value="2"/>
</dbReference>
<gene>
    <name evidence="8" type="ORF">LYPA_23C007855</name>
</gene>
<keyword evidence="2" id="KW-1015">Disulfide bond</keyword>
<keyword evidence="5" id="KW-0812">Transmembrane</keyword>
<feature type="transmembrane region" description="Helical" evidence="5">
    <location>
        <begin position="330"/>
        <end position="352"/>
    </location>
</feature>
<dbReference type="InterPro" id="IPR036179">
    <property type="entry name" value="Ig-like_dom_sf"/>
</dbReference>
<dbReference type="Pfam" id="PF07686">
    <property type="entry name" value="V-set"/>
    <property type="match status" value="1"/>
</dbReference>
<feature type="domain" description="Ig-like" evidence="7">
    <location>
        <begin position="12"/>
        <end position="141"/>
    </location>
</feature>
<evidence type="ECO:0000313" key="9">
    <source>
        <dbReference type="Proteomes" id="UP000386466"/>
    </source>
</evidence>
<keyword evidence="3" id="KW-0325">Glycoprotein</keyword>